<accession>A0A382YGW4</accession>
<dbReference type="InterPro" id="IPR029055">
    <property type="entry name" value="Ntn_hydrolases_N"/>
</dbReference>
<name>A0A382YGW4_9ZZZZ</name>
<evidence type="ECO:0008006" key="3">
    <source>
        <dbReference type="Google" id="ProtNLM"/>
    </source>
</evidence>
<dbReference type="PANTHER" id="PTHR43199:SF1">
    <property type="entry name" value="GLUTATHIONE HYDROLASE PROENZYME"/>
    <property type="match status" value="1"/>
</dbReference>
<dbReference type="InterPro" id="IPR051792">
    <property type="entry name" value="GGT_bact"/>
</dbReference>
<feature type="non-terminal residue" evidence="2">
    <location>
        <position position="250"/>
    </location>
</feature>
<dbReference type="AlphaFoldDB" id="A0A382YGW4"/>
<evidence type="ECO:0000256" key="1">
    <source>
        <dbReference type="SAM" id="MobiDB-lite"/>
    </source>
</evidence>
<dbReference type="PANTHER" id="PTHR43199">
    <property type="entry name" value="GLUTATHIONE HYDROLASE"/>
    <property type="match status" value="1"/>
</dbReference>
<feature type="region of interest" description="Disordered" evidence="1">
    <location>
        <begin position="27"/>
        <end position="48"/>
    </location>
</feature>
<evidence type="ECO:0000313" key="2">
    <source>
        <dbReference type="EMBL" id="SVD82085.1"/>
    </source>
</evidence>
<dbReference type="Pfam" id="PF01019">
    <property type="entry name" value="G_glu_transpept"/>
    <property type="match status" value="1"/>
</dbReference>
<gene>
    <name evidence="2" type="ORF">METZ01_LOCUS434939</name>
</gene>
<feature type="compositionally biased region" description="Polar residues" evidence="1">
    <location>
        <begin position="27"/>
        <end position="39"/>
    </location>
</feature>
<reference evidence="2" key="1">
    <citation type="submission" date="2018-05" db="EMBL/GenBank/DDBJ databases">
        <authorList>
            <person name="Lanie J.A."/>
            <person name="Ng W.-L."/>
            <person name="Kazmierczak K.M."/>
            <person name="Andrzejewski T.M."/>
            <person name="Davidsen T.M."/>
            <person name="Wayne K.J."/>
            <person name="Tettelin H."/>
            <person name="Glass J.I."/>
            <person name="Rusch D."/>
            <person name="Podicherti R."/>
            <person name="Tsui H.-C.T."/>
            <person name="Winkler M.E."/>
        </authorList>
    </citation>
    <scope>NUCLEOTIDE SEQUENCE</scope>
</reference>
<organism evidence="2">
    <name type="scientific">marine metagenome</name>
    <dbReference type="NCBI Taxonomy" id="408172"/>
    <lineage>
        <taxon>unclassified sequences</taxon>
        <taxon>metagenomes</taxon>
        <taxon>ecological metagenomes</taxon>
    </lineage>
</organism>
<protein>
    <recommendedName>
        <fullName evidence="3">Gamma-glutamyltransferase</fullName>
    </recommendedName>
</protein>
<dbReference type="SUPFAM" id="SSF56235">
    <property type="entry name" value="N-terminal nucleophile aminohydrolases (Ntn hydrolases)"/>
    <property type="match status" value="1"/>
</dbReference>
<proteinExistence type="predicted"/>
<dbReference type="PRINTS" id="PR01210">
    <property type="entry name" value="GGTRANSPTASE"/>
</dbReference>
<sequence>MSFFTISSRFIIRLLAASIFLSACQTVPPTSETRSNSINSLPKPKLSDSSKLTVVSRPIVKAKKHLVVTANPYASRAGQDILRAGGSAVDAAIAIQMVLNLVEPQSSGIGGGAFLLHFTSKSGDIDAYDGREVAPQGATPDMFQHSNGKSFKFHEAIPGGLSVGVPGLLRMLEMAHKKHGKLPWKALFQPAIRLAEDGFSISPRLNKMVLRDRHLKKFKATTQYFFSPNGNAKPIGSRLTNLALAETFRT</sequence>
<dbReference type="EMBL" id="UINC01175451">
    <property type="protein sequence ID" value="SVD82085.1"/>
    <property type="molecule type" value="Genomic_DNA"/>
</dbReference>